<evidence type="ECO:0000256" key="1">
    <source>
        <dbReference type="SAM" id="SignalP"/>
    </source>
</evidence>
<sequence>MDTRLTFSLLFLLPLYSLAQSEAKDVEQQTFLWLRYSNRLTINEHWLLYSEVEGRWFAFTDRLHQWVLPRVQMHYQVNKTTDVALGNTFFLQALPQTADEAVDRIRPEIRPHQELNFSQPLGKLKISHRYKIEERFFQRTSVDEPDFSFRFRYRLQVQIPITNPEKRFPVSLRVFDEVMFNAGKNIVHNVFDQNRIFADCQVKLAPEWTIEMGYMNWFQQRPTGNDFFNRHIGRITVAHSLNLKEH</sequence>
<keyword evidence="1" id="KW-0732">Signal</keyword>
<feature type="signal peptide" evidence="1">
    <location>
        <begin position="1"/>
        <end position="19"/>
    </location>
</feature>
<evidence type="ECO:0000313" key="2">
    <source>
        <dbReference type="EMBL" id="WKN39539.1"/>
    </source>
</evidence>
<reference evidence="2" key="2">
    <citation type="journal article" date="2024" name="Antonie Van Leeuwenhoek">
        <title>Roseihalotalea indica gen. nov., sp. nov., a halophilic Bacteroidetes from mesopelagic Southwest Indian Ocean with higher carbohydrate metabolic potential.</title>
        <authorList>
            <person name="Chen B."/>
            <person name="Zhang M."/>
            <person name="Lin D."/>
            <person name="Ye J."/>
            <person name="Tang K."/>
        </authorList>
    </citation>
    <scope>NUCLEOTIDE SEQUENCE</scope>
    <source>
        <strain evidence="2">TK19036</strain>
    </source>
</reference>
<name>A0AA49GUW5_9BACT</name>
<dbReference type="AlphaFoldDB" id="A0AA49GUW5"/>
<gene>
    <name evidence="2" type="ORF">K4G66_12635</name>
</gene>
<proteinExistence type="predicted"/>
<organism evidence="2">
    <name type="scientific">Roseihalotalea indica</name>
    <dbReference type="NCBI Taxonomy" id="2867963"/>
    <lineage>
        <taxon>Bacteria</taxon>
        <taxon>Pseudomonadati</taxon>
        <taxon>Bacteroidota</taxon>
        <taxon>Cytophagia</taxon>
        <taxon>Cytophagales</taxon>
        <taxon>Catalimonadaceae</taxon>
        <taxon>Roseihalotalea</taxon>
    </lineage>
</organism>
<feature type="chain" id="PRO_5041247472" evidence="1">
    <location>
        <begin position="20"/>
        <end position="246"/>
    </location>
</feature>
<dbReference type="InterPro" id="IPR019619">
    <property type="entry name" value="DUF2490"/>
</dbReference>
<dbReference type="EMBL" id="CP120682">
    <property type="protein sequence ID" value="WKN39539.1"/>
    <property type="molecule type" value="Genomic_DNA"/>
</dbReference>
<accession>A0AA49GUW5</accession>
<reference evidence="2" key="1">
    <citation type="journal article" date="2023" name="Comput. Struct. Biotechnol. J.">
        <title>Discovery of a novel marine Bacteroidetes with a rich repertoire of carbohydrate-active enzymes.</title>
        <authorList>
            <person name="Chen B."/>
            <person name="Liu G."/>
            <person name="Chen Q."/>
            <person name="Wang H."/>
            <person name="Liu L."/>
            <person name="Tang K."/>
        </authorList>
    </citation>
    <scope>NUCLEOTIDE SEQUENCE</scope>
    <source>
        <strain evidence="2">TK19036</strain>
    </source>
</reference>
<protein>
    <submittedName>
        <fullName evidence="2">DUF2490 domain-containing protein</fullName>
    </submittedName>
</protein>
<dbReference type="Pfam" id="PF10677">
    <property type="entry name" value="DUF2490"/>
    <property type="match status" value="1"/>
</dbReference>